<evidence type="ECO:0000313" key="5">
    <source>
        <dbReference type="EMBL" id="KAF6028625.1"/>
    </source>
</evidence>
<gene>
    <name evidence="5" type="ORF">EB796_013061</name>
</gene>
<evidence type="ECO:0000313" key="6">
    <source>
        <dbReference type="Proteomes" id="UP000593567"/>
    </source>
</evidence>
<feature type="domain" description="Protein kinase" evidence="4">
    <location>
        <begin position="1"/>
        <end position="159"/>
    </location>
</feature>
<comment type="similarity">
    <text evidence="1">Belongs to the protein kinase superfamily. STE Ser/Thr protein kinase family. STE20 subfamily.</text>
</comment>
<dbReference type="InterPro" id="IPR000719">
    <property type="entry name" value="Prot_kinase_dom"/>
</dbReference>
<keyword evidence="3" id="KW-0067">ATP-binding</keyword>
<dbReference type="SMART" id="SM00220">
    <property type="entry name" value="S_TKc"/>
    <property type="match status" value="1"/>
</dbReference>
<keyword evidence="2" id="KW-0547">Nucleotide-binding</keyword>
<dbReference type="InterPro" id="IPR001245">
    <property type="entry name" value="Ser-Thr/Tyr_kinase_cat_dom"/>
</dbReference>
<dbReference type="AlphaFoldDB" id="A0A7J7JRP7"/>
<dbReference type="PRINTS" id="PR00109">
    <property type="entry name" value="TYRKINASE"/>
</dbReference>
<evidence type="ECO:0000256" key="3">
    <source>
        <dbReference type="ARBA" id="ARBA00022840"/>
    </source>
</evidence>
<dbReference type="InterPro" id="IPR011009">
    <property type="entry name" value="Kinase-like_dom_sf"/>
</dbReference>
<dbReference type="Gene3D" id="1.10.510.10">
    <property type="entry name" value="Transferase(Phosphotransferase) domain 1"/>
    <property type="match status" value="1"/>
</dbReference>
<dbReference type="PROSITE" id="PS50011">
    <property type="entry name" value="PROTEIN_KINASE_DOM"/>
    <property type="match status" value="1"/>
</dbReference>
<comment type="caution">
    <text evidence="5">The sequence shown here is derived from an EMBL/GenBank/DDBJ whole genome shotgun (WGS) entry which is preliminary data.</text>
</comment>
<evidence type="ECO:0000256" key="1">
    <source>
        <dbReference type="ARBA" id="ARBA00008874"/>
    </source>
</evidence>
<dbReference type="GO" id="GO:0005524">
    <property type="term" value="F:ATP binding"/>
    <property type="evidence" value="ECO:0007669"/>
    <property type="project" value="UniProtKB-KW"/>
</dbReference>
<evidence type="ECO:0000256" key="2">
    <source>
        <dbReference type="ARBA" id="ARBA00022741"/>
    </source>
</evidence>
<dbReference type="GO" id="GO:0004674">
    <property type="term" value="F:protein serine/threonine kinase activity"/>
    <property type="evidence" value="ECO:0007669"/>
    <property type="project" value="TreeGrafter"/>
</dbReference>
<dbReference type="Pfam" id="PF00069">
    <property type="entry name" value="Pkinase"/>
    <property type="match status" value="1"/>
</dbReference>
<dbReference type="GO" id="GO:0005737">
    <property type="term" value="C:cytoplasm"/>
    <property type="evidence" value="ECO:0007669"/>
    <property type="project" value="TreeGrafter"/>
</dbReference>
<sequence length="159" mass="17750">MSHCQHENVVQYYTSMVVKDELWLIMQLCDYGSLLDIIKQRMRTSNTKNGVLDEASIATVLREVLKALEYFHSNGQIHRDIKAGNILLAKDGTVCIADFGVSAWLAVGKDTGRDAVRHTFVGTPCWMAPEVMEQETGYDYKADIWSFGITTIELATGSA</sequence>
<dbReference type="OrthoDB" id="8693905at2759"/>
<organism evidence="5 6">
    <name type="scientific">Bugula neritina</name>
    <name type="common">Brown bryozoan</name>
    <name type="synonym">Sertularia neritina</name>
    <dbReference type="NCBI Taxonomy" id="10212"/>
    <lineage>
        <taxon>Eukaryota</taxon>
        <taxon>Metazoa</taxon>
        <taxon>Spiralia</taxon>
        <taxon>Lophotrochozoa</taxon>
        <taxon>Bryozoa</taxon>
        <taxon>Gymnolaemata</taxon>
        <taxon>Cheilostomatida</taxon>
        <taxon>Flustrina</taxon>
        <taxon>Buguloidea</taxon>
        <taxon>Bugulidae</taxon>
        <taxon>Bugula</taxon>
    </lineage>
</organism>
<dbReference type="PANTHER" id="PTHR48012:SF16">
    <property type="entry name" value="NON-SPECIFIC SERINE_THREONINE PROTEIN KINASE"/>
    <property type="match status" value="1"/>
</dbReference>
<name>A0A7J7JRP7_BUGNE</name>
<reference evidence="5" key="1">
    <citation type="submission" date="2020-06" db="EMBL/GenBank/DDBJ databases">
        <title>Draft genome of Bugula neritina, a colonial animal packing powerful symbionts and potential medicines.</title>
        <authorList>
            <person name="Rayko M."/>
        </authorList>
    </citation>
    <scope>NUCLEOTIDE SEQUENCE [LARGE SCALE GENOMIC DNA]</scope>
    <source>
        <strain evidence="5">Kwan_BN1</strain>
    </source>
</reference>
<dbReference type="SUPFAM" id="SSF56112">
    <property type="entry name" value="Protein kinase-like (PK-like)"/>
    <property type="match status" value="1"/>
</dbReference>
<proteinExistence type="inferred from homology"/>
<keyword evidence="6" id="KW-1185">Reference proteome</keyword>
<protein>
    <submittedName>
        <fullName evidence="5">STK39</fullName>
    </submittedName>
</protein>
<dbReference type="InterPro" id="IPR050629">
    <property type="entry name" value="STE20/SPS1-PAK"/>
</dbReference>
<dbReference type="EMBL" id="VXIV02001930">
    <property type="protein sequence ID" value="KAF6028625.1"/>
    <property type="molecule type" value="Genomic_DNA"/>
</dbReference>
<dbReference type="PANTHER" id="PTHR48012">
    <property type="entry name" value="STERILE20-LIKE KINASE, ISOFORM B-RELATED"/>
    <property type="match status" value="1"/>
</dbReference>
<evidence type="ECO:0000259" key="4">
    <source>
        <dbReference type="PROSITE" id="PS50011"/>
    </source>
</evidence>
<accession>A0A7J7JRP7</accession>
<dbReference type="Proteomes" id="UP000593567">
    <property type="component" value="Unassembled WGS sequence"/>
</dbReference>